<proteinExistence type="predicted"/>
<name>A0A2M7RJI1_9BACT</name>
<dbReference type="Proteomes" id="UP000230779">
    <property type="component" value="Unassembled WGS sequence"/>
</dbReference>
<comment type="caution">
    <text evidence="1">The sequence shown here is derived from an EMBL/GenBank/DDBJ whole genome shotgun (WGS) entry which is preliminary data.</text>
</comment>
<accession>A0A2M7RJI1</accession>
<reference evidence="1 2" key="1">
    <citation type="submission" date="2017-09" db="EMBL/GenBank/DDBJ databases">
        <title>Depth-based differentiation of microbial function through sediment-hosted aquifers and enrichment of novel symbionts in the deep terrestrial subsurface.</title>
        <authorList>
            <person name="Probst A.J."/>
            <person name="Ladd B."/>
            <person name="Jarett J.K."/>
            <person name="Geller-Mcgrath D.E."/>
            <person name="Sieber C.M."/>
            <person name="Emerson J.B."/>
            <person name="Anantharaman K."/>
            <person name="Thomas B.C."/>
            <person name="Malmstrom R."/>
            <person name="Stieglmeier M."/>
            <person name="Klingl A."/>
            <person name="Woyke T."/>
            <person name="Ryan C.M."/>
            <person name="Banfield J.F."/>
        </authorList>
    </citation>
    <scope>NUCLEOTIDE SEQUENCE [LARGE SCALE GENOMIC DNA]</scope>
    <source>
        <strain evidence="1">CG_4_10_14_0_8_um_filter_42_10</strain>
    </source>
</reference>
<organism evidence="1 2">
    <name type="scientific">Candidatus Kerfeldbacteria bacterium CG_4_10_14_0_8_um_filter_42_10</name>
    <dbReference type="NCBI Taxonomy" id="2014248"/>
    <lineage>
        <taxon>Bacteria</taxon>
        <taxon>Candidatus Kerfeldiibacteriota</taxon>
    </lineage>
</organism>
<dbReference type="AlphaFoldDB" id="A0A2M7RJI1"/>
<dbReference type="EMBL" id="PFMD01000025">
    <property type="protein sequence ID" value="PIY96900.1"/>
    <property type="molecule type" value="Genomic_DNA"/>
</dbReference>
<protein>
    <submittedName>
        <fullName evidence="1">Uncharacterized protein</fullName>
    </submittedName>
</protein>
<sequence length="262" mass="28494">MQNDCPFYFKIANNAEVIERRQKKEKGTTMANLKRRRFGSLQPGSAAHVIEHARVRASRGRVPSLPYLGVGNPRKALALAQSGATAPPDPKNHFQTSEHRVTTDGSLDQFLADLGKRVKVRKEVLPLLKLVFGAVPPNGTIPPGTEYNFTLLQWKGRGSRVSNNQVRSGAIHELNIQEPLVGVAAYVAKLLSRRELTKMGLEKVIVMHPPVSFSGFGDAQLLIGLDASSRSGLILDVFVGEPSNSWNASNTGFLFLGSSTNG</sequence>
<evidence type="ECO:0000313" key="2">
    <source>
        <dbReference type="Proteomes" id="UP000230779"/>
    </source>
</evidence>
<gene>
    <name evidence="1" type="ORF">COY66_02570</name>
</gene>
<evidence type="ECO:0000313" key="1">
    <source>
        <dbReference type="EMBL" id="PIY96900.1"/>
    </source>
</evidence>